<dbReference type="NCBIfam" id="TIGR03891">
    <property type="entry name" value="thiopep_ocin"/>
    <property type="match status" value="1"/>
</dbReference>
<proteinExistence type="predicted"/>
<dbReference type="RefSeq" id="WP_222973393.1">
    <property type="nucleotide sequence ID" value="NZ_JAINVZ010000001.1"/>
</dbReference>
<feature type="domain" description="Thiopeptide-type bacteriocin biosynthesis" evidence="1">
    <location>
        <begin position="13"/>
        <end position="315"/>
    </location>
</feature>
<reference evidence="2 3" key="1">
    <citation type="submission" date="2021-08" db="EMBL/GenBank/DDBJ databases">
        <title>Streptomyces sp. PTM05 isolated from lichen.</title>
        <authorList>
            <person name="Somphong A."/>
            <person name="Phongsopitanun W."/>
            <person name="Tanasupawat S."/>
        </authorList>
    </citation>
    <scope>NUCLEOTIDE SEQUENCE [LARGE SCALE GENOMIC DNA]</scope>
    <source>
        <strain evidence="2 3">Ptm05</strain>
    </source>
</reference>
<dbReference type="EMBL" id="JAINVZ010000001">
    <property type="protein sequence ID" value="MBY8883687.1"/>
    <property type="molecule type" value="Genomic_DNA"/>
</dbReference>
<dbReference type="Pfam" id="PF14028">
    <property type="entry name" value="Lant_dehydr_C"/>
    <property type="match status" value="1"/>
</dbReference>
<name>A0ABS7QKH1_9ACTN</name>
<evidence type="ECO:0000259" key="1">
    <source>
        <dbReference type="Pfam" id="PF14028"/>
    </source>
</evidence>
<dbReference type="Proteomes" id="UP001198565">
    <property type="component" value="Unassembled WGS sequence"/>
</dbReference>
<gene>
    <name evidence="2" type="ORF">K7472_02350</name>
</gene>
<organism evidence="2 3">
    <name type="scientific">Streptantibioticus parmotrematis</name>
    <dbReference type="NCBI Taxonomy" id="2873249"/>
    <lineage>
        <taxon>Bacteria</taxon>
        <taxon>Bacillati</taxon>
        <taxon>Actinomycetota</taxon>
        <taxon>Actinomycetes</taxon>
        <taxon>Kitasatosporales</taxon>
        <taxon>Streptomycetaceae</taxon>
        <taxon>Streptantibioticus</taxon>
    </lineage>
</organism>
<comment type="caution">
    <text evidence="2">The sequence shown here is derived from an EMBL/GenBank/DDBJ whole genome shotgun (WGS) entry which is preliminary data.</text>
</comment>
<keyword evidence="3" id="KW-1185">Reference proteome</keyword>
<dbReference type="InterPro" id="IPR023809">
    <property type="entry name" value="Thiopep_bacteriocin_synth_dom"/>
</dbReference>
<sequence length="328" mass="35776">MTGHPVPGPGATWRSWHLHAASLAPAHLDTVVTEALGPLADRIGLLDQDGPPWFYLRYWQRGPHVRLRIAGLTGAEADDVESELADRLRTIDAGVPPEQRLDQDTYARAVRPLATAGESGSPLDVGELLPPGVHRAEYEPEYERYGGRELIARSEEVFHRSSRVALRVCRARAGIRHGLVSGLEATAAACSLLAGDDSPTSRSGFLAAQRDMWLSWTREGGAAADSVEDARRQLADQARRQLASLGALGDALRAALKDGDPRWTEWTDPLERALRQWTAELGRRRAVRIFASHVHMTANRLGVGAGREAHLAQLLLGLLDTTEDGGRE</sequence>
<protein>
    <submittedName>
        <fullName evidence="2">Thiopeptide-type bacteriocin biosynthesis protein</fullName>
    </submittedName>
</protein>
<accession>A0ABS7QKH1</accession>
<evidence type="ECO:0000313" key="3">
    <source>
        <dbReference type="Proteomes" id="UP001198565"/>
    </source>
</evidence>
<evidence type="ECO:0000313" key="2">
    <source>
        <dbReference type="EMBL" id="MBY8883687.1"/>
    </source>
</evidence>